<dbReference type="STRING" id="246404.A0A507CZ50"/>
<dbReference type="PANTHER" id="PTHR28663:SF1">
    <property type="entry name" value="CILIA- AND FLAGELLA- ASSOCIATED PROTEIN 210"/>
    <property type="match status" value="1"/>
</dbReference>
<feature type="region of interest" description="Disordered" evidence="1">
    <location>
        <begin position="64"/>
        <end position="91"/>
    </location>
</feature>
<dbReference type="Proteomes" id="UP000320333">
    <property type="component" value="Unassembled WGS sequence"/>
</dbReference>
<dbReference type="PANTHER" id="PTHR28663">
    <property type="entry name" value="COILED-COIL DOMAIN-CONTAINING PROTEIN 173"/>
    <property type="match status" value="1"/>
</dbReference>
<protein>
    <recommendedName>
        <fullName evidence="4">Trichohyalin-plectin-homology domain-containing protein</fullName>
    </recommendedName>
</protein>
<feature type="compositionally biased region" description="Basic and acidic residues" evidence="1">
    <location>
        <begin position="74"/>
        <end position="91"/>
    </location>
</feature>
<feature type="non-terminal residue" evidence="2">
    <location>
        <position position="394"/>
    </location>
</feature>
<reference evidence="2 3" key="1">
    <citation type="journal article" date="2019" name="Sci. Rep.">
        <title>Comparative genomics of chytrid fungi reveal insights into the obligate biotrophic and pathogenic lifestyle of Synchytrium endobioticum.</title>
        <authorList>
            <person name="van de Vossenberg B.T.L.H."/>
            <person name="Warris S."/>
            <person name="Nguyen H.D.T."/>
            <person name="van Gent-Pelzer M.P.E."/>
            <person name="Joly D.L."/>
            <person name="van de Geest H.C."/>
            <person name="Bonants P.J.M."/>
            <person name="Smith D.S."/>
            <person name="Levesque C.A."/>
            <person name="van der Lee T.A.J."/>
        </authorList>
    </citation>
    <scope>NUCLEOTIDE SEQUENCE [LARGE SCALE GENOMIC DNA]</scope>
    <source>
        <strain evidence="2 3">CBS 675.73</strain>
    </source>
</reference>
<evidence type="ECO:0000313" key="2">
    <source>
        <dbReference type="EMBL" id="TPX44348.1"/>
    </source>
</evidence>
<dbReference type="OrthoDB" id="331765at2759"/>
<dbReference type="InterPro" id="IPR039986">
    <property type="entry name" value="CFAP210"/>
</dbReference>
<dbReference type="AlphaFoldDB" id="A0A507CZ50"/>
<dbReference type="EMBL" id="QEAP01001496">
    <property type="protein sequence ID" value="TPX44348.1"/>
    <property type="molecule type" value="Genomic_DNA"/>
</dbReference>
<accession>A0A507CZ50</accession>
<evidence type="ECO:0000313" key="3">
    <source>
        <dbReference type="Proteomes" id="UP000320333"/>
    </source>
</evidence>
<name>A0A507CZ50_9FUNG</name>
<gene>
    <name evidence="2" type="ORF">CcCBS67573_g10414</name>
</gene>
<keyword evidence="3" id="KW-1185">Reference proteome</keyword>
<comment type="caution">
    <text evidence="2">The sequence shown here is derived from an EMBL/GenBank/DDBJ whole genome shotgun (WGS) entry which is preliminary data.</text>
</comment>
<evidence type="ECO:0008006" key="4">
    <source>
        <dbReference type="Google" id="ProtNLM"/>
    </source>
</evidence>
<sequence>MSLFVPIAPHDSIKRAHFGTDLSALQSHGCTNKKNLLSTIPRQQQQQQQQRWERVTANDLDTAKLLSDTTSDPTRQRKEFEMEKRRLHQDSVEKSKMWPGTILGERIRTLERKDEKEQQLEAEKLRVDAEWHVIVAQERTEKIRRARDAQRLAAIPEMRLLNSQLSLANILEERKLQIQHKKQLDALIQANSVDGRSIVARAKQEHVMEIVKQELARREARKVAQTYPAVIQEKRNKKRMEKEEDRKIQQRVIETAKLELKIEADTLEAKRQAGFREVQEAYTRALQDKMTKAIEKKAHDAEVEFEHALYQQATQDCSEKLKNVAVMKSQAKERAYDVVKEKILELEIVTDYRIRDAVEKMQNAHKGRLEQREIRDAERRIQLDTEVAKGRALQ</sequence>
<proteinExistence type="predicted"/>
<organism evidence="2 3">
    <name type="scientific">Chytriomyces confervae</name>
    <dbReference type="NCBI Taxonomy" id="246404"/>
    <lineage>
        <taxon>Eukaryota</taxon>
        <taxon>Fungi</taxon>
        <taxon>Fungi incertae sedis</taxon>
        <taxon>Chytridiomycota</taxon>
        <taxon>Chytridiomycota incertae sedis</taxon>
        <taxon>Chytridiomycetes</taxon>
        <taxon>Chytridiales</taxon>
        <taxon>Chytriomycetaceae</taxon>
        <taxon>Chytriomyces</taxon>
    </lineage>
</organism>
<evidence type="ECO:0000256" key="1">
    <source>
        <dbReference type="SAM" id="MobiDB-lite"/>
    </source>
</evidence>